<evidence type="ECO:0000256" key="2">
    <source>
        <dbReference type="SAM" id="SignalP"/>
    </source>
</evidence>
<evidence type="ECO:0000256" key="1">
    <source>
        <dbReference type="SAM" id="Coils"/>
    </source>
</evidence>
<sequence length="277" mass="33752" precursor="true">MRKTALFLILTASLLFADEVFDEHAEGELHGRMKKHTEQKYERILDEIAEKDRPRAEELRKLREENPKAFHEEMKDIIKDKMGRPDFRGPEHRHGEGRFEPGERFRAKFKERFAKRNDEFIEWLEENFPEEAEKMKKAFEADPNSAFKNTAYIRSKYRRIFETEKRNPEMAELMKNDLELKQRREQITEQLRYCENEQEMKELEDELRDIVSMRLNVILEKRRLKLEDLQKKLQQIEKEINKQQKDLEALDDQRDSLIKNRLEELIEESKRQKVNWE</sequence>
<organism evidence="3 4">
    <name type="scientific">Sedimentisphaera cyanobacteriorum</name>
    <dbReference type="NCBI Taxonomy" id="1940790"/>
    <lineage>
        <taxon>Bacteria</taxon>
        <taxon>Pseudomonadati</taxon>
        <taxon>Planctomycetota</taxon>
        <taxon>Phycisphaerae</taxon>
        <taxon>Sedimentisphaerales</taxon>
        <taxon>Sedimentisphaeraceae</taxon>
        <taxon>Sedimentisphaera</taxon>
    </lineage>
</organism>
<feature type="signal peptide" evidence="2">
    <location>
        <begin position="1"/>
        <end position="17"/>
    </location>
</feature>
<evidence type="ECO:0000313" key="3">
    <source>
        <dbReference type="EMBL" id="AQQ10424.1"/>
    </source>
</evidence>
<dbReference type="STRING" id="1940790.L21SP3_02256"/>
<dbReference type="RefSeq" id="WP_077541616.1">
    <property type="nucleotide sequence ID" value="NZ_CP019633.1"/>
</dbReference>
<keyword evidence="1" id="KW-0175">Coiled coil</keyword>
<feature type="coiled-coil region" evidence="1">
    <location>
        <begin position="219"/>
        <end position="260"/>
    </location>
</feature>
<keyword evidence="4" id="KW-1185">Reference proteome</keyword>
<accession>A0A1Q2HSZ0</accession>
<name>A0A1Q2HSZ0_9BACT</name>
<gene>
    <name evidence="3" type="ORF">L21SP3_02256</name>
</gene>
<feature type="chain" id="PRO_5013043569" evidence="2">
    <location>
        <begin position="18"/>
        <end position="277"/>
    </location>
</feature>
<evidence type="ECO:0000313" key="4">
    <source>
        <dbReference type="Proteomes" id="UP000188273"/>
    </source>
</evidence>
<dbReference type="EMBL" id="CP019633">
    <property type="protein sequence ID" value="AQQ10424.1"/>
    <property type="molecule type" value="Genomic_DNA"/>
</dbReference>
<protein>
    <submittedName>
        <fullName evidence="3">Uncharacterized protein</fullName>
    </submittedName>
</protein>
<dbReference type="OrthoDB" id="9945405at2"/>
<dbReference type="KEGG" id="pbu:L21SP3_02256"/>
<keyword evidence="2" id="KW-0732">Signal</keyword>
<dbReference type="AlphaFoldDB" id="A0A1Q2HSZ0"/>
<proteinExistence type="predicted"/>
<dbReference type="Proteomes" id="UP000188273">
    <property type="component" value="Chromosome"/>
</dbReference>
<reference evidence="4" key="1">
    <citation type="submission" date="2017-02" db="EMBL/GenBank/DDBJ databases">
        <title>Comparative genomics and description of representatives of a novel lineage of planctomycetes thriving in anoxic sediments.</title>
        <authorList>
            <person name="Spring S."/>
            <person name="Bunk B."/>
            <person name="Sproer C."/>
            <person name="Klenk H.-P."/>
        </authorList>
    </citation>
    <scope>NUCLEOTIDE SEQUENCE [LARGE SCALE GENOMIC DNA]</scope>
    <source>
        <strain evidence="4">L21-RPul-D3</strain>
    </source>
</reference>